<evidence type="ECO:0000313" key="3">
    <source>
        <dbReference type="EMBL" id="RTJ95655.1"/>
    </source>
</evidence>
<evidence type="ECO:0000313" key="5">
    <source>
        <dbReference type="Proteomes" id="UP000421425"/>
    </source>
</evidence>
<reference evidence="3 4" key="1">
    <citation type="journal article" date="2019" name="Appl. Environ. Microbiol.">
        <title>Population genetics and characterization of Campylobacter jejuni isolates in western jackdaws and game birds in Finland.</title>
        <authorList>
            <person name="Kovanen S."/>
            <person name="Rossi M."/>
            <person name="Pohja-Mykra M."/>
            <person name="Nieminen T."/>
            <person name="Raunio-Saarnisto M."/>
            <person name="Sauvala M."/>
            <person name="Fredriksson-Ahomaa M."/>
            <person name="Hanninen M.L."/>
            <person name="Kivisto R."/>
        </authorList>
    </citation>
    <scope>NUCLEOTIDE SEQUENCE [LARGE SCALE GENOMIC DNA]</scope>
    <source>
        <strain evidence="3 4">CB296</strain>
    </source>
</reference>
<keyword evidence="1" id="KW-1133">Transmembrane helix</keyword>
<name>A0A1E7NT65_CAMJU</name>
<dbReference type="PANTHER" id="PTHR40115:SF1">
    <property type="entry name" value="INNER MEMBRANE PROTEIN WITH PEPSY TM HELIX"/>
    <property type="match status" value="1"/>
</dbReference>
<comment type="caution">
    <text evidence="3">The sequence shown here is derived from an EMBL/GenBank/DDBJ whole genome shotgun (WGS) entry which is preliminary data.</text>
</comment>
<gene>
    <name evidence="3" type="ORF">C3H42_04175</name>
    <name evidence="2" type="ORF">F8Y55_08495</name>
</gene>
<dbReference type="RefSeq" id="WP_002892921.1">
    <property type="nucleotide sequence ID" value="NZ_BTDY01000010.1"/>
</dbReference>
<accession>A0A1E7NT65</accession>
<evidence type="ECO:0000313" key="2">
    <source>
        <dbReference type="EMBL" id="ECZ5738654.1"/>
    </source>
</evidence>
<keyword evidence="1" id="KW-0812">Transmembrane</keyword>
<evidence type="ECO:0008006" key="6">
    <source>
        <dbReference type="Google" id="ProtNLM"/>
    </source>
</evidence>
<keyword evidence="1" id="KW-0472">Membrane</keyword>
<reference evidence="2 5" key="2">
    <citation type="submission" date="2019-10" db="EMBL/GenBank/DDBJ databases">
        <authorList>
            <consortium name="PulseNet: The National Subtyping Network for Foodborne Disease Surveillance"/>
            <person name="Tarr C.L."/>
            <person name="Trees E."/>
            <person name="Katz L.S."/>
            <person name="Carleton-Romer H.A."/>
            <person name="Stroika S."/>
            <person name="Kucerova Z."/>
            <person name="Roache K.F."/>
            <person name="Sabol A.L."/>
            <person name="Besser J."/>
            <person name="Gerner-Smidt P."/>
        </authorList>
    </citation>
    <scope>NUCLEOTIDE SEQUENCE [LARGE SCALE GENOMIC DNA]</scope>
    <source>
        <strain evidence="2 5">PNUSAC012091</strain>
    </source>
</reference>
<sequence>MINKNKLFRQVHIYLSLFFLPCALLFALTGIAYIFGINQDVGLKVEQYQLSKVIESGKEREALIEYLKTNGLKVPSNTDIIKSKDKGITIGGTHYSANITQNSTNEYNITLKTRSLLGDMIMLHKDKGAWYFSVLSVGFGITLFMLYISGLMITLFANKKDRSKQFAVLGVGVVVTLLLAYLSL</sequence>
<dbReference type="AlphaFoldDB" id="A0A1E7NT65"/>
<dbReference type="Proteomes" id="UP000421425">
    <property type="component" value="Unassembled WGS sequence"/>
</dbReference>
<feature type="transmembrane region" description="Helical" evidence="1">
    <location>
        <begin position="129"/>
        <end position="154"/>
    </location>
</feature>
<feature type="transmembrane region" description="Helical" evidence="1">
    <location>
        <begin position="166"/>
        <end position="183"/>
    </location>
</feature>
<dbReference type="EMBL" id="AALHBX010000017">
    <property type="protein sequence ID" value="ECZ5738654.1"/>
    <property type="molecule type" value="Genomic_DNA"/>
</dbReference>
<evidence type="ECO:0000256" key="1">
    <source>
        <dbReference type="SAM" id="Phobius"/>
    </source>
</evidence>
<dbReference type="Proteomes" id="UP000287237">
    <property type="component" value="Unassembled WGS sequence"/>
</dbReference>
<dbReference type="InterPro" id="IPR032307">
    <property type="entry name" value="PepSY_TM-like_2"/>
</dbReference>
<dbReference type="EMBL" id="PRCK01000003">
    <property type="protein sequence ID" value="RTJ95655.1"/>
    <property type="molecule type" value="Genomic_DNA"/>
</dbReference>
<feature type="transmembrane region" description="Helical" evidence="1">
    <location>
        <begin position="12"/>
        <end position="35"/>
    </location>
</feature>
<dbReference type="PANTHER" id="PTHR40115">
    <property type="entry name" value="INNER MEMBRANE PROTEIN WITH PEPSY TM HELIX"/>
    <property type="match status" value="1"/>
</dbReference>
<proteinExistence type="predicted"/>
<protein>
    <recommendedName>
        <fullName evidence="6">Integral membrane protein</fullName>
    </recommendedName>
</protein>
<evidence type="ECO:0000313" key="4">
    <source>
        <dbReference type="Proteomes" id="UP000287237"/>
    </source>
</evidence>
<organism evidence="3 4">
    <name type="scientific">Campylobacter jejuni</name>
    <dbReference type="NCBI Taxonomy" id="197"/>
    <lineage>
        <taxon>Bacteria</taxon>
        <taxon>Pseudomonadati</taxon>
        <taxon>Campylobacterota</taxon>
        <taxon>Epsilonproteobacteria</taxon>
        <taxon>Campylobacterales</taxon>
        <taxon>Campylobacteraceae</taxon>
        <taxon>Campylobacter</taxon>
    </lineage>
</organism>